<name>A0A3P3Y6M7_PLABS</name>
<dbReference type="Proteomes" id="UP000290189">
    <property type="component" value="Unassembled WGS sequence"/>
</dbReference>
<protein>
    <recommendedName>
        <fullName evidence="3">Glycosyl transferase family 1 domain-containing protein</fullName>
    </recommendedName>
</protein>
<organism evidence="1 2">
    <name type="scientific">Plasmodiophora brassicae</name>
    <name type="common">Clubroot disease agent</name>
    <dbReference type="NCBI Taxonomy" id="37360"/>
    <lineage>
        <taxon>Eukaryota</taxon>
        <taxon>Sar</taxon>
        <taxon>Rhizaria</taxon>
        <taxon>Endomyxa</taxon>
        <taxon>Phytomyxea</taxon>
        <taxon>Plasmodiophorida</taxon>
        <taxon>Plasmodiophoridae</taxon>
        <taxon>Plasmodiophora</taxon>
    </lineage>
</organism>
<evidence type="ECO:0000313" key="1">
    <source>
        <dbReference type="EMBL" id="SPQ95825.1"/>
    </source>
</evidence>
<proteinExistence type="predicted"/>
<dbReference type="AlphaFoldDB" id="A0A3P3Y6M7"/>
<evidence type="ECO:0008006" key="3">
    <source>
        <dbReference type="Google" id="ProtNLM"/>
    </source>
</evidence>
<gene>
    <name evidence="1" type="ORF">PLBR_LOCUS3040</name>
</gene>
<accession>A0A3P3Y6M7</accession>
<dbReference type="EMBL" id="OVEO01000004">
    <property type="protein sequence ID" value="SPQ95825.1"/>
    <property type="molecule type" value="Genomic_DNA"/>
</dbReference>
<sequence length="470" mass="51721">MGSHGARDGVGARLHLMYFSRQWPDRFRSAAGIRSLGLLGALRRAFPSAALSCVSPARPHAPLVDHIRANLAATPIPCPINDTNAFETAIATAVSRSDAVVAAVFDGFLTEEMFSWRVAQALPGALRIVDTQDLHCLRQGRQHALLNRPGTTLDDLCDVANFMGPYLHELDAGVPAKDVFLREMAAIHRNDHALIVSPVELDLLVDGFGFRRSKFTMAPFFAEPPRLNPRPFHVRRHCCMIGNWRHAPNVDSVEFARDVIWPRLRTRLPAGTELHVYGANANRQQMEMTRESDGFRVMGQCADQYATMSRYKVLLAPLRFGAGIKGKIVDAWMTATPVVTTGIGVEGMLGGPTGQWGGLSSNSPAEFVDLAADLYRDEGIWQRCVTTGRAILAESFTLDANAPAVVSLLDRYLRSDSLLRRERANDLMHQILASTAQSTSYYLSKYIEKGRSAHVTPNSTRVALTVAPLH</sequence>
<dbReference type="Pfam" id="PF13692">
    <property type="entry name" value="Glyco_trans_1_4"/>
    <property type="match status" value="1"/>
</dbReference>
<reference evidence="1 2" key="1">
    <citation type="submission" date="2018-03" db="EMBL/GenBank/DDBJ databases">
        <authorList>
            <person name="Fogelqvist J."/>
        </authorList>
    </citation>
    <scope>NUCLEOTIDE SEQUENCE [LARGE SCALE GENOMIC DNA]</scope>
</reference>
<keyword evidence="1" id="KW-0496">Mitochondrion</keyword>
<dbReference type="Gene3D" id="3.40.50.2000">
    <property type="entry name" value="Glycogen Phosphorylase B"/>
    <property type="match status" value="1"/>
</dbReference>
<dbReference type="SUPFAM" id="SSF53756">
    <property type="entry name" value="UDP-Glycosyltransferase/glycogen phosphorylase"/>
    <property type="match status" value="1"/>
</dbReference>
<geneLocation type="mitochondrion" evidence="1"/>
<evidence type="ECO:0000313" key="2">
    <source>
        <dbReference type="Proteomes" id="UP000290189"/>
    </source>
</evidence>